<feature type="transmembrane region" description="Helical" evidence="8">
    <location>
        <begin position="135"/>
        <end position="156"/>
    </location>
</feature>
<feature type="transmembrane region" description="Helical" evidence="8">
    <location>
        <begin position="331"/>
        <end position="351"/>
    </location>
</feature>
<feature type="transmembrane region" description="Helical" evidence="8">
    <location>
        <begin position="162"/>
        <end position="183"/>
    </location>
</feature>
<dbReference type="GO" id="GO:0005886">
    <property type="term" value="C:plasma membrane"/>
    <property type="evidence" value="ECO:0007669"/>
    <property type="project" value="UniProtKB-SubCell"/>
</dbReference>
<dbReference type="PROSITE" id="PS50850">
    <property type="entry name" value="MFS"/>
    <property type="match status" value="1"/>
</dbReference>
<evidence type="ECO:0000256" key="2">
    <source>
        <dbReference type="ARBA" id="ARBA00008537"/>
    </source>
</evidence>
<keyword evidence="3" id="KW-0813">Transport</keyword>
<dbReference type="NCBIfam" id="TIGR00711">
    <property type="entry name" value="efflux_EmrB"/>
    <property type="match status" value="1"/>
</dbReference>
<feature type="transmembrane region" description="Helical" evidence="8">
    <location>
        <begin position="77"/>
        <end position="96"/>
    </location>
</feature>
<keyword evidence="11" id="KW-1185">Reference proteome</keyword>
<keyword evidence="4" id="KW-1003">Cell membrane</keyword>
<evidence type="ECO:0000256" key="5">
    <source>
        <dbReference type="ARBA" id="ARBA00022692"/>
    </source>
</evidence>
<dbReference type="PANTHER" id="PTHR42718:SF9">
    <property type="entry name" value="MAJOR FACILITATOR SUPERFAMILY MULTIDRUG TRANSPORTER MFSC"/>
    <property type="match status" value="1"/>
</dbReference>
<evidence type="ECO:0000256" key="3">
    <source>
        <dbReference type="ARBA" id="ARBA00022448"/>
    </source>
</evidence>
<feature type="transmembrane region" description="Helical" evidence="8">
    <location>
        <begin position="266"/>
        <end position="289"/>
    </location>
</feature>
<feature type="transmembrane region" description="Helical" evidence="8">
    <location>
        <begin position="227"/>
        <end position="245"/>
    </location>
</feature>
<dbReference type="CDD" id="cd17321">
    <property type="entry name" value="MFS_MMR_MDR_like"/>
    <property type="match status" value="1"/>
</dbReference>
<keyword evidence="5 8" id="KW-0812">Transmembrane</keyword>
<feature type="domain" description="Major facilitator superfamily (MFS) profile" evidence="9">
    <location>
        <begin position="11"/>
        <end position="503"/>
    </location>
</feature>
<dbReference type="InterPro" id="IPR020846">
    <property type="entry name" value="MFS_dom"/>
</dbReference>
<feature type="transmembrane region" description="Helical" evidence="8">
    <location>
        <begin position="47"/>
        <end position="65"/>
    </location>
</feature>
<dbReference type="InterPro" id="IPR004638">
    <property type="entry name" value="EmrB-like"/>
</dbReference>
<dbReference type="GO" id="GO:0022857">
    <property type="term" value="F:transmembrane transporter activity"/>
    <property type="evidence" value="ECO:0007669"/>
    <property type="project" value="InterPro"/>
</dbReference>
<sequence>MTTYSNTQKWTLLTTIMASSLVFIDGSALNVALPALQKEMELTGTQLLWVINGYALFLSALLMVGGALGDLYGRNRIFLIGLVLFSLSSLVCGLSQNAHQLLVARGFQGVGGALLTPGSLSILSAHFDNENRGKAIGLWSTFSALMGIIGPILGGWLAGMGYWRVIFFLNIPLSIFVFFGVFTKVPESKNEEAQQLDGLGALLVTLGLAGVTYGFTESSDLGFHHPLIFGSVSFGIITLFAFAYSQKTVKYPMMPLSLFQSKTFTGANLMTLFLYTAMSGAMFFVPLNLIQIQGYSEVNTGLSMLPIIICIASISPLMGKYIDKNGYQLPLIVGPMIVAVGYFTFTLIGITDGPSTYWTTFLIPFLLIGIGMGIAVAPLTTAVMGSVNEANIGIASGINNTVARVASVLAIALLGAFALFSFKGEVKEKVMALNIENNVQELLIEEADNFTAATPPSNLSTEIIEETAFIYKNAFVVAFDGVVMIAMILAILSGVVSFLMIKD</sequence>
<comment type="similarity">
    <text evidence="2">Belongs to the major facilitator superfamily. EmrB family.</text>
</comment>
<protein>
    <submittedName>
        <fullName evidence="10">MFS transporter</fullName>
    </submittedName>
</protein>
<feature type="transmembrane region" description="Helical" evidence="8">
    <location>
        <begin position="401"/>
        <end position="422"/>
    </location>
</feature>
<evidence type="ECO:0000256" key="7">
    <source>
        <dbReference type="ARBA" id="ARBA00023136"/>
    </source>
</evidence>
<name>A0A7X9RT62_9BACT</name>
<evidence type="ECO:0000313" key="11">
    <source>
        <dbReference type="Proteomes" id="UP000576082"/>
    </source>
</evidence>
<evidence type="ECO:0000256" key="4">
    <source>
        <dbReference type="ARBA" id="ARBA00022475"/>
    </source>
</evidence>
<gene>
    <name evidence="10" type="ORF">HHU12_09020</name>
</gene>
<feature type="transmembrane region" description="Helical" evidence="8">
    <location>
        <begin position="357"/>
        <end position="380"/>
    </location>
</feature>
<keyword evidence="6 8" id="KW-1133">Transmembrane helix</keyword>
<dbReference type="EMBL" id="JABANE010000019">
    <property type="protein sequence ID" value="NME68100.1"/>
    <property type="molecule type" value="Genomic_DNA"/>
</dbReference>
<dbReference type="Proteomes" id="UP000576082">
    <property type="component" value="Unassembled WGS sequence"/>
</dbReference>
<organism evidence="10 11">
    <name type="scientific">Flammeovirga aprica JL-4</name>
    <dbReference type="NCBI Taxonomy" id="694437"/>
    <lineage>
        <taxon>Bacteria</taxon>
        <taxon>Pseudomonadati</taxon>
        <taxon>Bacteroidota</taxon>
        <taxon>Cytophagia</taxon>
        <taxon>Cytophagales</taxon>
        <taxon>Flammeovirgaceae</taxon>
        <taxon>Flammeovirga</taxon>
    </lineage>
</organism>
<dbReference type="Gene3D" id="1.20.1720.10">
    <property type="entry name" value="Multidrug resistance protein D"/>
    <property type="match status" value="1"/>
</dbReference>
<feature type="transmembrane region" description="Helical" evidence="8">
    <location>
        <begin position="12"/>
        <end position="35"/>
    </location>
</feature>
<dbReference type="Pfam" id="PF07690">
    <property type="entry name" value="MFS_1"/>
    <property type="match status" value="1"/>
</dbReference>
<dbReference type="AlphaFoldDB" id="A0A7X9RT62"/>
<reference evidence="10 11" key="1">
    <citation type="submission" date="2020-04" db="EMBL/GenBank/DDBJ databases">
        <title>Flammeovirga sp. SR4, a novel species isolated from seawater.</title>
        <authorList>
            <person name="Wang X."/>
        </authorList>
    </citation>
    <scope>NUCLEOTIDE SEQUENCE [LARGE SCALE GENOMIC DNA]</scope>
    <source>
        <strain evidence="10 11">ATCC 23126</strain>
    </source>
</reference>
<feature type="transmembrane region" description="Helical" evidence="8">
    <location>
        <begin position="301"/>
        <end position="319"/>
    </location>
</feature>
<accession>A0A7X9RT62</accession>
<comment type="subcellular location">
    <subcellularLocation>
        <location evidence="1">Cell membrane</location>
        <topology evidence="1">Multi-pass membrane protein</topology>
    </subcellularLocation>
</comment>
<dbReference type="PANTHER" id="PTHR42718">
    <property type="entry name" value="MAJOR FACILITATOR SUPERFAMILY MULTIDRUG TRANSPORTER MFSC"/>
    <property type="match status" value="1"/>
</dbReference>
<evidence type="ECO:0000256" key="1">
    <source>
        <dbReference type="ARBA" id="ARBA00004651"/>
    </source>
</evidence>
<feature type="transmembrane region" description="Helical" evidence="8">
    <location>
        <begin position="481"/>
        <end position="501"/>
    </location>
</feature>
<proteinExistence type="inferred from homology"/>
<dbReference type="RefSeq" id="WP_169656413.1">
    <property type="nucleotide sequence ID" value="NZ_JABANE010000019.1"/>
</dbReference>
<evidence type="ECO:0000256" key="8">
    <source>
        <dbReference type="SAM" id="Phobius"/>
    </source>
</evidence>
<feature type="transmembrane region" description="Helical" evidence="8">
    <location>
        <begin position="195"/>
        <end position="215"/>
    </location>
</feature>
<evidence type="ECO:0000256" key="6">
    <source>
        <dbReference type="ARBA" id="ARBA00022989"/>
    </source>
</evidence>
<feature type="transmembrane region" description="Helical" evidence="8">
    <location>
        <begin position="102"/>
        <end position="123"/>
    </location>
</feature>
<dbReference type="Gene3D" id="1.20.1250.20">
    <property type="entry name" value="MFS general substrate transporter like domains"/>
    <property type="match status" value="1"/>
</dbReference>
<dbReference type="InterPro" id="IPR036259">
    <property type="entry name" value="MFS_trans_sf"/>
</dbReference>
<evidence type="ECO:0000313" key="10">
    <source>
        <dbReference type="EMBL" id="NME68100.1"/>
    </source>
</evidence>
<evidence type="ECO:0000259" key="9">
    <source>
        <dbReference type="PROSITE" id="PS50850"/>
    </source>
</evidence>
<dbReference type="SUPFAM" id="SSF103473">
    <property type="entry name" value="MFS general substrate transporter"/>
    <property type="match status" value="1"/>
</dbReference>
<dbReference type="InterPro" id="IPR011701">
    <property type="entry name" value="MFS"/>
</dbReference>
<keyword evidence="7 8" id="KW-0472">Membrane</keyword>
<comment type="caution">
    <text evidence="10">The sequence shown here is derived from an EMBL/GenBank/DDBJ whole genome shotgun (WGS) entry which is preliminary data.</text>
</comment>